<keyword evidence="5" id="KW-1185">Reference proteome</keyword>
<dbReference type="PROSITE" id="PS50977">
    <property type="entry name" value="HTH_TETR_2"/>
    <property type="match status" value="1"/>
</dbReference>
<dbReference type="AlphaFoldDB" id="A0A2P2E731"/>
<name>A0A2P2E731_9PROT</name>
<organism evidence="4 5">
    <name type="scientific">Candidatus Phycosocius bacilliformis</name>
    <dbReference type="NCBI Taxonomy" id="1445552"/>
    <lineage>
        <taxon>Bacteria</taxon>
        <taxon>Pseudomonadati</taxon>
        <taxon>Pseudomonadota</taxon>
        <taxon>Alphaproteobacteria</taxon>
        <taxon>Caulobacterales</taxon>
        <taxon>Caulobacterales incertae sedis</taxon>
        <taxon>Candidatus Phycosocius</taxon>
    </lineage>
</organism>
<sequence>MSQASPPIVALVSDAPGDGRRARSQTSRDKIVAAVLQLVNDGDLSPSAARVAEVAGVGLRSVFRHFDDMDTLYREVSARVVAEVMPMLREPVLGATWKERLDNVIERRTTIFERIRPFRLSASFKRFRSAFLTEEYRRTLQLEFATIENLLPPHVLEDALASRSIKMMLSFQNWCGLRMDQELSVTESRQVVRQSLAAILANLGD</sequence>
<feature type="domain" description="HTH tetR-type" evidence="3">
    <location>
        <begin position="25"/>
        <end position="84"/>
    </location>
</feature>
<dbReference type="GO" id="GO:0003677">
    <property type="term" value="F:DNA binding"/>
    <property type="evidence" value="ECO:0007669"/>
    <property type="project" value="UniProtKB-UniRule"/>
</dbReference>
<dbReference type="InterPro" id="IPR001647">
    <property type="entry name" value="HTH_TetR"/>
</dbReference>
<proteinExistence type="predicted"/>
<protein>
    <recommendedName>
        <fullName evidence="3">HTH tetR-type domain-containing protein</fullName>
    </recommendedName>
</protein>
<evidence type="ECO:0000313" key="5">
    <source>
        <dbReference type="Proteomes" id="UP000245086"/>
    </source>
</evidence>
<reference evidence="4 5" key="1">
    <citation type="journal article" date="2018" name="Genome Announc.">
        <title>Draft Genome Sequence of "Candidatus Phycosocius bacilliformis," an Alphaproteobacterial Ectosymbiont of the Hydrocarbon-Producing Green Alga Botryococcus braunii.</title>
        <authorList>
            <person name="Tanabe Y."/>
            <person name="Yamaguchi H."/>
            <person name="Watanabe M.M."/>
        </authorList>
    </citation>
    <scope>NUCLEOTIDE SEQUENCE [LARGE SCALE GENOMIC DNA]</scope>
    <source>
        <strain evidence="4 5">BOTRYCO-2</strain>
    </source>
</reference>
<dbReference type="EMBL" id="BFBR01000001">
    <property type="protein sequence ID" value="GBF56864.1"/>
    <property type="molecule type" value="Genomic_DNA"/>
</dbReference>
<evidence type="ECO:0000259" key="3">
    <source>
        <dbReference type="PROSITE" id="PS50977"/>
    </source>
</evidence>
<dbReference type="Proteomes" id="UP000245086">
    <property type="component" value="Unassembled WGS sequence"/>
</dbReference>
<dbReference type="SUPFAM" id="SSF46689">
    <property type="entry name" value="Homeodomain-like"/>
    <property type="match status" value="1"/>
</dbReference>
<dbReference type="InterPro" id="IPR009057">
    <property type="entry name" value="Homeodomain-like_sf"/>
</dbReference>
<evidence type="ECO:0000313" key="4">
    <source>
        <dbReference type="EMBL" id="GBF56864.1"/>
    </source>
</evidence>
<dbReference type="Gene3D" id="1.10.357.10">
    <property type="entry name" value="Tetracycline Repressor, domain 2"/>
    <property type="match status" value="1"/>
</dbReference>
<evidence type="ECO:0000256" key="1">
    <source>
        <dbReference type="ARBA" id="ARBA00023125"/>
    </source>
</evidence>
<keyword evidence="1 2" id="KW-0238">DNA-binding</keyword>
<dbReference type="RefSeq" id="WP_238164814.1">
    <property type="nucleotide sequence ID" value="NZ_BFBR01000001.1"/>
</dbReference>
<evidence type="ECO:0000256" key="2">
    <source>
        <dbReference type="PROSITE-ProRule" id="PRU00335"/>
    </source>
</evidence>
<comment type="caution">
    <text evidence="4">The sequence shown here is derived from an EMBL/GenBank/DDBJ whole genome shotgun (WGS) entry which is preliminary data.</text>
</comment>
<gene>
    <name evidence="4" type="ORF">PbB2_00521</name>
</gene>
<feature type="DNA-binding region" description="H-T-H motif" evidence="2">
    <location>
        <begin position="47"/>
        <end position="66"/>
    </location>
</feature>
<accession>A0A2P2E731</accession>